<dbReference type="PANTHER" id="PTHR46082">
    <property type="entry name" value="ATP/GTP-BINDING PROTEIN-RELATED"/>
    <property type="match status" value="1"/>
</dbReference>
<dbReference type="InterPro" id="IPR053137">
    <property type="entry name" value="NLR-like"/>
</dbReference>
<dbReference type="EMBL" id="CAJPDQ010000006">
    <property type="protein sequence ID" value="CAF9910775.1"/>
    <property type="molecule type" value="Genomic_DNA"/>
</dbReference>
<evidence type="ECO:0000313" key="2">
    <source>
        <dbReference type="Proteomes" id="UP000664169"/>
    </source>
</evidence>
<protein>
    <submittedName>
        <fullName evidence="1">Uncharacterized protein</fullName>
    </submittedName>
</protein>
<dbReference type="SUPFAM" id="SSF53167">
    <property type="entry name" value="Purine and uridine phosphorylases"/>
    <property type="match status" value="1"/>
</dbReference>
<comment type="caution">
    <text evidence="1">The sequence shown here is derived from an EMBL/GenBank/DDBJ whole genome shotgun (WGS) entry which is preliminary data.</text>
</comment>
<dbReference type="GO" id="GO:0003824">
    <property type="term" value="F:catalytic activity"/>
    <property type="evidence" value="ECO:0007669"/>
    <property type="project" value="InterPro"/>
</dbReference>
<gene>
    <name evidence="1" type="ORF">GOMPHAMPRED_007172</name>
</gene>
<name>A0A8H3IC80_9LECA</name>
<organism evidence="1 2">
    <name type="scientific">Gomphillus americanus</name>
    <dbReference type="NCBI Taxonomy" id="1940652"/>
    <lineage>
        <taxon>Eukaryota</taxon>
        <taxon>Fungi</taxon>
        <taxon>Dikarya</taxon>
        <taxon>Ascomycota</taxon>
        <taxon>Pezizomycotina</taxon>
        <taxon>Lecanoromycetes</taxon>
        <taxon>OSLEUM clade</taxon>
        <taxon>Ostropomycetidae</taxon>
        <taxon>Ostropales</taxon>
        <taxon>Graphidaceae</taxon>
        <taxon>Gomphilloideae</taxon>
        <taxon>Gomphillus</taxon>
    </lineage>
</organism>
<accession>A0A8H3IC80</accession>
<dbReference type="InterPro" id="IPR035994">
    <property type="entry name" value="Nucleoside_phosphorylase_sf"/>
</dbReference>
<keyword evidence="2" id="KW-1185">Reference proteome</keyword>
<dbReference type="PANTHER" id="PTHR46082:SF11">
    <property type="entry name" value="AAA+ ATPASE DOMAIN-CONTAINING PROTEIN-RELATED"/>
    <property type="match status" value="1"/>
</dbReference>
<dbReference type="OrthoDB" id="3649992at2759"/>
<reference evidence="1" key="1">
    <citation type="submission" date="2021-03" db="EMBL/GenBank/DDBJ databases">
        <authorList>
            <person name="Tagirdzhanova G."/>
        </authorList>
    </citation>
    <scope>NUCLEOTIDE SEQUENCE</scope>
</reference>
<evidence type="ECO:0000313" key="1">
    <source>
        <dbReference type="EMBL" id="CAF9910775.1"/>
    </source>
</evidence>
<dbReference type="AlphaFoldDB" id="A0A8H3IC80"/>
<dbReference type="Gene3D" id="3.40.50.1580">
    <property type="entry name" value="Nucleoside phosphorylase domain"/>
    <property type="match status" value="1"/>
</dbReference>
<dbReference type="GO" id="GO:0009116">
    <property type="term" value="P:nucleoside metabolic process"/>
    <property type="evidence" value="ECO:0007669"/>
    <property type="project" value="InterPro"/>
</dbReference>
<sequence length="105" mass="11126">MSSPDSVEQYDIVWITALAMELAAATAFLDETYEEPNDFARNSSDDNVYGLASATRVVERMILSLPHVKIGLLVGIGAGISVNYPNIRLGGIAVSQPEGATGVGR</sequence>
<proteinExistence type="predicted"/>
<dbReference type="Proteomes" id="UP000664169">
    <property type="component" value="Unassembled WGS sequence"/>
</dbReference>